<dbReference type="GO" id="GO:0003824">
    <property type="term" value="F:catalytic activity"/>
    <property type="evidence" value="ECO:0007669"/>
    <property type="project" value="UniProtKB-ARBA"/>
</dbReference>
<organism evidence="4 5">
    <name type="scientific">Sebaldella termitidis (strain ATCC 33386 / NCTC 11300)</name>
    <dbReference type="NCBI Taxonomy" id="526218"/>
    <lineage>
        <taxon>Bacteria</taxon>
        <taxon>Fusobacteriati</taxon>
        <taxon>Fusobacteriota</taxon>
        <taxon>Fusobacteriia</taxon>
        <taxon>Fusobacteriales</taxon>
        <taxon>Leptotrichiaceae</taxon>
        <taxon>Sebaldella</taxon>
    </lineage>
</organism>
<dbReference type="Proteomes" id="UP000000845">
    <property type="component" value="Chromosome"/>
</dbReference>
<dbReference type="SMART" id="SM00912">
    <property type="entry name" value="Haemagg_act"/>
    <property type="match status" value="1"/>
</dbReference>
<dbReference type="SUPFAM" id="SSF51126">
    <property type="entry name" value="Pectin lyase-like"/>
    <property type="match status" value="1"/>
</dbReference>
<dbReference type="Pfam" id="PF13332">
    <property type="entry name" value="Fil_haemagg_2"/>
    <property type="match status" value="3"/>
</dbReference>
<sequence length="2964" mass="321026">MKRGKRYNIVKRNVAVGLLLGMLNSMLFADIKVDKNVPQKTSVDRAQNGANIININTPNNKGISVNDFSEFRTKDPTVFNNFGQGVGRSYLAGMMAANPNLTKEQAARLILNRVGGNNRVEIENWLEVMSENKTDIIFSSQNGFYLNNTGFINFDKAIFTTSRVDLDENGDLLPFNIRGGKIEIGREGINAEGVRYLALLSRQMYIDGQIYAKDADIDLIAGDFDYNPHTRDYTKQGVSNNELLISSSAFGSIYGNQIKIVGVNGNIGVAGDVISERVLKINADGTIVTNKTQAKEAMEVKAKEFTQNTSTYTEGNLTIDADKVTLKGNGTQAGNILITGDLENEVNIYSGNDINIGKGLVNKSGQIVAERNISVNNKADNKDLLYAKNNITIGKELDNTGNIQSNGSIKTGGNTTNTGKILSEKELEINGKLTSSGTVYGKNKAEIKGNLDNSGDIQSEGNITAGNTKNTGRIISDKNIEISGNLETEETVYAKENLDVAGNLVNKKDIQAEGNVTIGKDATNQGRLLSDKEVKIKGNVNNSGTLYGKDKISIDKNLTNTNNVQTSGDLSAKDTINTGTMISEGNISLNSLDNSGEITSNKKLTTTTLENRSGAKISTGEGIQNNGTKNLGEINTNDNFVISGNLENYSVMNIGGLLSTNNLLNTGSLKAVDKIYTSGVSFNNSGEILTTLLDINNTGILNTNKITVIDNARLNGNNITNNGYISGTNIEIITAGLTNTGTLAADELIKANNTTINNTGYIGSNSKVNLSGSNFTNSGTVESSEIELYNMSGYSNINLIRGGNVSLTTIGNLTLTGTLHGENWLQVHGYDILNAGATTGTGYIEIKGRDITNNTWLSSDTIVVEGTGNVINNNIIEGENGRISGYNIVNNDLIAFSDQLGLTAADKITNNAGKAIYGGNLLDAQFNTFENLSGELLSTGVINLRGNYLLNQTGMIQSSGDISLNVTKIDNIGRVEGLNDYEIYYETWDGQILTQAEVLATWNLYRDDSAGTKGNRRDKIPGLTADSRYNSLLIHYYQSTIFSDINNNDSGSAYSNTTQYQGIPLKGKLRSNAVTTYANISAGNNISINANELNNKDGKISAGNTAELTAIIIKNEITLGNQIQLKDGREYFTWSKKKSSTGSTSYPIKYYRDMVNGDIAYVTGQASVIEARNLLINTGSLILTSELPTTDQLINGSITSGSSVAGKTINTGSSNGTGMVNIVKNITPVTDIIISGVLPIDPLGAVSSLFTMTKAPDGNNITQGDSTSKYLIETRSKYINLGEFYGSDYYLSRIGYDENGDWNRARRLGDAYYEYLLVTRTISDKLGTRFINGLSDSELMKAMLDNSVELQKDLQLSVGVALTPDQVKALKSDVIWYEYEVVNGEKVLVPKVYLSQATLATIDTDGRNKVGGLELTAINADELRNNGQVIGNGGVTYVNAGRVYNVTSTNELAEIKGNEVTVIATAGNIENIGGRIKGIDSVTLSAENGDIINSSSIRTVNYDNGDLNRTRHDEILSVGSIESDGTTYIEGKNYISEAGMVSGKTTVINAKENITIGSMTLQGDDEYGADSDNYQVYQSTRKIGSEISGTEAVILEAGKDISVKGSVIGSDGLVQLTGENINILNEKESEYKETKNKSGNTFSNSSMEEKSYQEYAAASTIIGNNVILDANNDINVRASNIIAVKEGLENTGGNISMTAGNNVNILADTLDNSYSRKDQKSGFSTSFASGGGSFTAGVSYSQNSLEQQRNGTTVAVSTIISEGNTVIDAGNRVRTEAMQANVGENLVIRGVNGVELLDAQEVYNETVKQKSTSVGVSVNVGFTPAQFANTVSNVTDNVKDYGFGGTSQTINTLGNGFQDLRDLGGLSSNLRSWYEGIGYISTKNIFEHGDLSPDNLRNAAKGLVSASVSASYSQSSYESNTSGTNSVAGNINVGKNFILQSDGDVTLVNQKINVGENFVVDANNFIIRAGENTYKNDTKSSSTGGSVGYDIVNQNVIGGLNISGGNSNTSSKYFDNSVINVAGTFQLTTKEDALFAGVNVTADKINFDIGRDLSIISLQDEYKSDGKNWGAGLNVSGKLEGTQFETGSARPSIGGNYGENHQDSKWVNNQTTIIAENGGNVRVGETLTNIGALIGSLSEENKLSIEANKVVVENLKDHNEGSNYGISVSGIGLGSKEQGNKTPIGQTGIQYGSHDKQQDSNATFVNTEITEAGKKLNLEELGINTDINKAQIVTKDEVVEQIDTVLHTDLLNEVTRNQVIKDLNGLVQLPADIIKAIAITSNVEGSNFLDNLVGTLRHTDANLIKYQEMNKKYQELKNLPEDERAKESLKLVNEMANALRGVNGIDNDTKIVINFTDQAKDDEMGAFVKKDGKIEIYINVKDVDVSDMEQVYNALASELNHYNPSNPYVYDKKESEIGKNGKLHELEEMFTLIGRKPLDGEGNSFYGDILDGSLVLNYGNSLYGEYSDEDLDYLVHGIVKGTCNGLGIMGFCRKAKNTAVKGVDYIGLGTPARAVYNLDKKILDKPGEKIGSVVGKTVKEEVNKGKEIIITIKEIEAKNNNKNSNKISNDPEYITPETFDKIKSLDQFKEFNSYYGVPDNVEIVFKTEEGETIKFNSFDEFVHWGTAQEKLEHEKNVTLGNAALEKSKTATTKEEKAMYEAQYEYYYSLVHEKMQNVDNRQSLAGKYTTGNYLANSAVSYNGKTLVVSAEKYAAEIGAEHIGIFFDAGGKAITQPIISKIIGTTGSSKTKETEKVEIKFTESKDGAKYYEDSKVYDKYVRQEPDVSFETKLINSKSEYEKFEFKLLSNKINEAGLNNDHFTEFKFNARGEISGSHVESVFTDLNNYASKNKVLRIDSVIPHPVTSEIMEVKYSTASTIDAKGKIIPQDQLNFKSAYTPKTVVSDELMSSGKLNIWANEAVNNIYYIKDNKGYGISDNGVIFEFWTPEKLGDPFNFYPTLGIPQK</sequence>
<accession>D1AGZ0</accession>
<proteinExistence type="predicted"/>
<evidence type="ECO:0000256" key="2">
    <source>
        <dbReference type="SAM" id="SignalP"/>
    </source>
</evidence>
<dbReference type="InterPro" id="IPR008638">
    <property type="entry name" value="FhaB/CdiA-like_TPS"/>
</dbReference>
<dbReference type="EMBL" id="CP001739">
    <property type="protein sequence ID" value="ACZ10860.1"/>
    <property type="molecule type" value="Genomic_DNA"/>
</dbReference>
<evidence type="ECO:0000313" key="5">
    <source>
        <dbReference type="Proteomes" id="UP000000845"/>
    </source>
</evidence>
<dbReference type="Pfam" id="PF05860">
    <property type="entry name" value="TPS"/>
    <property type="match status" value="1"/>
</dbReference>
<dbReference type="Gene3D" id="2.160.20.10">
    <property type="entry name" value="Single-stranded right-handed beta-helix, Pectin lyase-like"/>
    <property type="match status" value="1"/>
</dbReference>
<dbReference type="InterPro" id="IPR011050">
    <property type="entry name" value="Pectin_lyase_fold/virulence"/>
</dbReference>
<feature type="compositionally biased region" description="Polar residues" evidence="1">
    <location>
        <begin position="451"/>
        <end position="470"/>
    </location>
</feature>
<dbReference type="InterPro" id="IPR012334">
    <property type="entry name" value="Pectin_lyas_fold"/>
</dbReference>
<reference evidence="5" key="1">
    <citation type="submission" date="2009-09" db="EMBL/GenBank/DDBJ databases">
        <title>The complete chromosome of Sebaldella termitidis ATCC 33386.</title>
        <authorList>
            <consortium name="US DOE Joint Genome Institute (JGI-PGF)"/>
            <person name="Lucas S."/>
            <person name="Copeland A."/>
            <person name="Lapidus A."/>
            <person name="Glavina del Rio T."/>
            <person name="Dalin E."/>
            <person name="Tice H."/>
            <person name="Bruce D."/>
            <person name="Goodwin L."/>
            <person name="Pitluck S."/>
            <person name="Kyrpides N."/>
            <person name="Mavromatis K."/>
            <person name="Ivanova N."/>
            <person name="Mikhailova N."/>
            <person name="Sims D."/>
            <person name="Meincke L."/>
            <person name="Brettin T."/>
            <person name="Detter J.C."/>
            <person name="Han C."/>
            <person name="Larimer F."/>
            <person name="Land M."/>
            <person name="Hauser L."/>
            <person name="Markowitz V."/>
            <person name="Cheng J.F."/>
            <person name="Hugenholtz P."/>
            <person name="Woyke T."/>
            <person name="Wu D."/>
            <person name="Eisen J.A."/>
        </authorList>
    </citation>
    <scope>NUCLEOTIDE SEQUENCE [LARGE SCALE GENOMIC DNA]</scope>
    <source>
        <strain evidence="5">ATCC 33386 / NCTC 11300</strain>
    </source>
</reference>
<dbReference type="eggNOG" id="COG3210">
    <property type="taxonomic scope" value="Bacteria"/>
</dbReference>
<evidence type="ECO:0000256" key="1">
    <source>
        <dbReference type="SAM" id="MobiDB-lite"/>
    </source>
</evidence>
<dbReference type="KEGG" id="str:Sterm_4028"/>
<keyword evidence="5" id="KW-1185">Reference proteome</keyword>
<gene>
    <name evidence="4" type="ordered locus">Sterm_4028</name>
</gene>
<dbReference type="RefSeq" id="WP_012863435.1">
    <property type="nucleotide sequence ID" value="NC_013517.1"/>
</dbReference>
<dbReference type="HOGENOM" id="CLU_000043_8_2_0"/>
<evidence type="ECO:0000259" key="3">
    <source>
        <dbReference type="SMART" id="SM00912"/>
    </source>
</evidence>
<feature type="region of interest" description="Disordered" evidence="1">
    <location>
        <begin position="449"/>
        <end position="470"/>
    </location>
</feature>
<evidence type="ECO:0000313" key="4">
    <source>
        <dbReference type="EMBL" id="ACZ10860.1"/>
    </source>
</evidence>
<protein>
    <submittedName>
        <fullName evidence="4">Adhesin HecA family</fullName>
    </submittedName>
</protein>
<keyword evidence="2" id="KW-0732">Signal</keyword>
<dbReference type="InterPro" id="IPR025157">
    <property type="entry name" value="Hemagglutinin_rpt"/>
</dbReference>
<feature type="domain" description="Filamentous haemagglutinin FhaB/tRNA nuclease CdiA-like TPS" evidence="3">
    <location>
        <begin position="47"/>
        <end position="169"/>
    </location>
</feature>
<name>D1AGZ0_SEBTE</name>
<feature type="chain" id="PRO_5003020153" evidence="2">
    <location>
        <begin position="30"/>
        <end position="2964"/>
    </location>
</feature>
<feature type="signal peptide" evidence="2">
    <location>
        <begin position="1"/>
        <end position="29"/>
    </location>
</feature>
<reference evidence="4 5" key="2">
    <citation type="journal article" date="2010" name="Stand. Genomic Sci.">
        <title>Complete genome sequence of Sebaldella termitidis type strain (NCTC 11300).</title>
        <authorList>
            <person name="Harmon-Smith M."/>
            <person name="Celia L."/>
            <person name="Chertkov O."/>
            <person name="Lapidus A."/>
            <person name="Copeland A."/>
            <person name="Glavina Del Rio T."/>
            <person name="Nolan M."/>
            <person name="Lucas S."/>
            <person name="Tice H."/>
            <person name="Cheng J.F."/>
            <person name="Han C."/>
            <person name="Detter J.C."/>
            <person name="Bruce D."/>
            <person name="Goodwin L."/>
            <person name="Pitluck S."/>
            <person name="Pati A."/>
            <person name="Liolios K."/>
            <person name="Ivanova N."/>
            <person name="Mavromatis K."/>
            <person name="Mikhailova N."/>
            <person name="Chen A."/>
            <person name="Palaniappan K."/>
            <person name="Land M."/>
            <person name="Hauser L."/>
            <person name="Chang Y.J."/>
            <person name="Jeffries C.D."/>
            <person name="Brettin T."/>
            <person name="Goker M."/>
            <person name="Beck B."/>
            <person name="Bristow J."/>
            <person name="Eisen J.A."/>
            <person name="Markowitz V."/>
            <person name="Hugenholtz P."/>
            <person name="Kyrpides N.C."/>
            <person name="Klenk H.P."/>
            <person name="Chen F."/>
        </authorList>
    </citation>
    <scope>NUCLEOTIDE SEQUENCE [LARGE SCALE GENOMIC DNA]</scope>
    <source>
        <strain evidence="5">ATCC 33386 / NCTC 11300</strain>
    </source>
</reference>
<dbReference type="STRING" id="526218.Sterm_4028"/>